<name>U5D2E0_AMBTC</name>
<evidence type="ECO:0000256" key="2">
    <source>
        <dbReference type="ARBA" id="ARBA00004514"/>
    </source>
</evidence>
<dbReference type="HOGENOM" id="CLU_861504_0_0_1"/>
<reference evidence="11" key="1">
    <citation type="journal article" date="2013" name="Science">
        <title>The Amborella genome and the evolution of flowering plants.</title>
        <authorList>
            <consortium name="Amborella Genome Project"/>
        </authorList>
    </citation>
    <scope>NUCLEOTIDE SEQUENCE [LARGE SCALE GENOMIC DNA]</scope>
</reference>
<dbReference type="PROSITE" id="PS50294">
    <property type="entry name" value="WD_REPEATS_REGION"/>
    <property type="match status" value="1"/>
</dbReference>
<keyword evidence="4" id="KW-0963">Cytoplasm</keyword>
<keyword evidence="6" id="KW-0576">Peroxisome</keyword>
<keyword evidence="3" id="KW-0813">Transport</keyword>
<dbReference type="PANTHER" id="PTHR46027">
    <property type="entry name" value="PEROXISOMAL TARGETING SIGNAL 2 RECEPTOR"/>
    <property type="match status" value="1"/>
</dbReference>
<evidence type="ECO:0000313" key="10">
    <source>
        <dbReference type="EMBL" id="ERN15552.1"/>
    </source>
</evidence>
<dbReference type="PROSITE" id="PS50082">
    <property type="entry name" value="WD_REPEATS_2"/>
    <property type="match status" value="1"/>
</dbReference>
<dbReference type="GO" id="GO:0016558">
    <property type="term" value="P:protein import into peroxisome matrix"/>
    <property type="evidence" value="ECO:0000318"/>
    <property type="project" value="GO_Central"/>
</dbReference>
<dbReference type="PANTHER" id="PTHR46027:SF1">
    <property type="entry name" value="PEROXISOMAL TARGETING SIGNAL 2 RECEPTOR"/>
    <property type="match status" value="1"/>
</dbReference>
<feature type="repeat" description="WD" evidence="9">
    <location>
        <begin position="115"/>
        <end position="147"/>
    </location>
</feature>
<dbReference type="GO" id="GO:0005782">
    <property type="term" value="C:peroxisomal matrix"/>
    <property type="evidence" value="ECO:0000318"/>
    <property type="project" value="GO_Central"/>
</dbReference>
<evidence type="ECO:0000256" key="3">
    <source>
        <dbReference type="ARBA" id="ARBA00022448"/>
    </source>
</evidence>
<dbReference type="InterPro" id="IPR044536">
    <property type="entry name" value="PEX7"/>
</dbReference>
<dbReference type="Gene3D" id="2.130.10.10">
    <property type="entry name" value="YVTN repeat-like/Quinoprotein amine dehydrogenase"/>
    <property type="match status" value="1"/>
</dbReference>
<dbReference type="eggNOG" id="KOG0277">
    <property type="taxonomic scope" value="Eukaryota"/>
</dbReference>
<dbReference type="InterPro" id="IPR001680">
    <property type="entry name" value="WD40_rpt"/>
</dbReference>
<dbReference type="Proteomes" id="UP000017836">
    <property type="component" value="Unassembled WGS sequence"/>
</dbReference>
<evidence type="ECO:0000256" key="9">
    <source>
        <dbReference type="PROSITE-ProRule" id="PRU00221"/>
    </source>
</evidence>
<evidence type="ECO:0000256" key="8">
    <source>
        <dbReference type="ARBA" id="ARBA00032565"/>
    </source>
</evidence>
<dbReference type="STRING" id="13333.U5D2E0"/>
<keyword evidence="5" id="KW-0653">Protein transport</keyword>
<gene>
    <name evidence="10" type="ORF">AMTR_s00048p00129360</name>
</gene>
<keyword evidence="11" id="KW-1185">Reference proteome</keyword>
<comment type="subcellular location">
    <subcellularLocation>
        <location evidence="2">Cytoplasm</location>
        <location evidence="2">Cytosol</location>
    </subcellularLocation>
    <subcellularLocation>
        <location evidence="1">Peroxisome matrix</location>
    </subcellularLocation>
</comment>
<dbReference type="AlphaFoldDB" id="U5D2E0"/>
<evidence type="ECO:0000313" key="11">
    <source>
        <dbReference type="Proteomes" id="UP000017836"/>
    </source>
</evidence>
<dbReference type="SMART" id="SM00320">
    <property type="entry name" value="WD40"/>
    <property type="match status" value="5"/>
</dbReference>
<protein>
    <recommendedName>
        <fullName evidence="8">Peroxin-7</fullName>
    </recommendedName>
</protein>
<evidence type="ECO:0000256" key="1">
    <source>
        <dbReference type="ARBA" id="ARBA00004253"/>
    </source>
</evidence>
<dbReference type="GO" id="GO:0005829">
    <property type="term" value="C:cytosol"/>
    <property type="evidence" value="ECO:0000318"/>
    <property type="project" value="GO_Central"/>
</dbReference>
<proteinExistence type="inferred from homology"/>
<dbReference type="EMBL" id="KI392502">
    <property type="protein sequence ID" value="ERN15552.1"/>
    <property type="molecule type" value="Genomic_DNA"/>
</dbReference>
<sequence length="338" mass="37026">MSMSEGSERSMEHRSYFLFPLNGEAVRFNPNPVCSSTLAVATSISGSFGHMKVFRFNSDHSLLDHVHDIYSAVGLTACAWSPLRQDHIASTHNGHGCVFMLNTRTRSIAWHPPPGHAHASIVTALEWDPHGRETLVSGSWDSTIKLWTPYSAAGCISTMHNPNIAHVTGVSWGPIPWNGFASVSYNGSLCLWDPRMRTLASELARGEHAFSCCDWSKASSSCYIATGSCSGLIKVWDMRGSREPVSAWQGHDNKRVRGVRFSPSVQNVIASFSTGSEVCMWSDVTTVEAQLARKYSMHTGSIKGIDMSTDGVLASIGSDYKLITIVYAHDRQEVEVAQ</sequence>
<dbReference type="InterPro" id="IPR015943">
    <property type="entry name" value="WD40/YVTN_repeat-like_dom_sf"/>
</dbReference>
<dbReference type="Pfam" id="PF00400">
    <property type="entry name" value="WD40"/>
    <property type="match status" value="3"/>
</dbReference>
<dbReference type="SUPFAM" id="SSF50978">
    <property type="entry name" value="WD40 repeat-like"/>
    <property type="match status" value="1"/>
</dbReference>
<organism evidence="10 11">
    <name type="scientific">Amborella trichopoda</name>
    <dbReference type="NCBI Taxonomy" id="13333"/>
    <lineage>
        <taxon>Eukaryota</taxon>
        <taxon>Viridiplantae</taxon>
        <taxon>Streptophyta</taxon>
        <taxon>Embryophyta</taxon>
        <taxon>Tracheophyta</taxon>
        <taxon>Spermatophyta</taxon>
        <taxon>Magnoliopsida</taxon>
        <taxon>Amborellales</taxon>
        <taxon>Amborellaceae</taxon>
        <taxon>Amborella</taxon>
    </lineage>
</organism>
<evidence type="ECO:0000256" key="5">
    <source>
        <dbReference type="ARBA" id="ARBA00022927"/>
    </source>
</evidence>
<comment type="similarity">
    <text evidence="7">Belongs to the WD repeat peroxin-7 family.</text>
</comment>
<keyword evidence="9" id="KW-0853">WD repeat</keyword>
<evidence type="ECO:0000256" key="7">
    <source>
        <dbReference type="ARBA" id="ARBA00024017"/>
    </source>
</evidence>
<dbReference type="GO" id="GO:0005053">
    <property type="term" value="F:peroxisome matrix targeting signal-2 binding"/>
    <property type="evidence" value="ECO:0000318"/>
    <property type="project" value="GO_Central"/>
</dbReference>
<evidence type="ECO:0000256" key="6">
    <source>
        <dbReference type="ARBA" id="ARBA00023140"/>
    </source>
</evidence>
<dbReference type="Gramene" id="ERN15552">
    <property type="protein sequence ID" value="ERN15552"/>
    <property type="gene ID" value="AMTR_s00048p00129360"/>
</dbReference>
<accession>U5D2E0</accession>
<evidence type="ECO:0000256" key="4">
    <source>
        <dbReference type="ARBA" id="ARBA00022490"/>
    </source>
</evidence>
<dbReference type="InterPro" id="IPR036322">
    <property type="entry name" value="WD40_repeat_dom_sf"/>
</dbReference>